<evidence type="ECO:0000313" key="1">
    <source>
        <dbReference type="EMBL" id="GAF96931.1"/>
    </source>
</evidence>
<sequence length="68" mass="8047">MIRKTRTISFLSDATIDEITMSLERLLDAFQDERREDFLEECSFLVRIVHLQIPQEVMDSTLPHETVH</sequence>
<organism evidence="1">
    <name type="scientific">marine sediment metagenome</name>
    <dbReference type="NCBI Taxonomy" id="412755"/>
    <lineage>
        <taxon>unclassified sequences</taxon>
        <taxon>metagenomes</taxon>
        <taxon>ecological metagenomes</taxon>
    </lineage>
</organism>
<comment type="caution">
    <text evidence="1">The sequence shown here is derived from an EMBL/GenBank/DDBJ whole genome shotgun (WGS) entry which is preliminary data.</text>
</comment>
<proteinExistence type="predicted"/>
<reference evidence="1" key="1">
    <citation type="journal article" date="2014" name="Front. Microbiol.">
        <title>High frequency of phylogenetically diverse reductive dehalogenase-homologous genes in deep subseafloor sedimentary metagenomes.</title>
        <authorList>
            <person name="Kawai M."/>
            <person name="Futagami T."/>
            <person name="Toyoda A."/>
            <person name="Takaki Y."/>
            <person name="Nishi S."/>
            <person name="Hori S."/>
            <person name="Arai W."/>
            <person name="Tsubouchi T."/>
            <person name="Morono Y."/>
            <person name="Uchiyama I."/>
            <person name="Ito T."/>
            <person name="Fujiyama A."/>
            <person name="Inagaki F."/>
            <person name="Takami H."/>
        </authorList>
    </citation>
    <scope>NUCLEOTIDE SEQUENCE</scope>
    <source>
        <strain evidence="1">Expedition CK06-06</strain>
    </source>
</reference>
<name>X0UC86_9ZZZZ</name>
<dbReference type="EMBL" id="BARS01019988">
    <property type="protein sequence ID" value="GAF96931.1"/>
    <property type="molecule type" value="Genomic_DNA"/>
</dbReference>
<gene>
    <name evidence="1" type="ORF">S01H1_32300</name>
</gene>
<feature type="non-terminal residue" evidence="1">
    <location>
        <position position="68"/>
    </location>
</feature>
<accession>X0UC86</accession>
<protein>
    <submittedName>
        <fullName evidence="1">Uncharacterized protein</fullName>
    </submittedName>
</protein>
<dbReference type="AlphaFoldDB" id="X0UC86"/>